<dbReference type="GO" id="GO:0003677">
    <property type="term" value="F:DNA binding"/>
    <property type="evidence" value="ECO:0007669"/>
    <property type="project" value="UniProtKB-KW"/>
</dbReference>
<dbReference type="InterPro" id="IPR008920">
    <property type="entry name" value="TF_FadR/GntR_C"/>
</dbReference>
<dbReference type="PROSITE" id="PS50949">
    <property type="entry name" value="HTH_GNTR"/>
    <property type="match status" value="1"/>
</dbReference>
<dbReference type="Gene3D" id="1.20.120.530">
    <property type="entry name" value="GntR ligand-binding domain-like"/>
    <property type="match status" value="1"/>
</dbReference>
<dbReference type="PANTHER" id="PTHR43537:SF5">
    <property type="entry name" value="UXU OPERON TRANSCRIPTIONAL REGULATOR"/>
    <property type="match status" value="1"/>
</dbReference>
<dbReference type="RefSeq" id="WP_244926963.1">
    <property type="nucleotide sequence ID" value="NZ_JACHJF010000037.1"/>
</dbReference>
<dbReference type="InterPro" id="IPR011711">
    <property type="entry name" value="GntR_C"/>
</dbReference>
<organism evidence="6 7">
    <name type="scientific">Streptomyces eurocidicus</name>
    <name type="common">Streptoverticillium eurocidicus</name>
    <dbReference type="NCBI Taxonomy" id="66423"/>
    <lineage>
        <taxon>Bacteria</taxon>
        <taxon>Bacillati</taxon>
        <taxon>Actinomycetota</taxon>
        <taxon>Actinomycetes</taxon>
        <taxon>Kitasatosporales</taxon>
        <taxon>Streptomycetaceae</taxon>
        <taxon>Streptomyces</taxon>
    </lineage>
</organism>
<dbReference type="SMART" id="SM00345">
    <property type="entry name" value="HTH_GNTR"/>
    <property type="match status" value="1"/>
</dbReference>
<dbReference type="InterPro" id="IPR000524">
    <property type="entry name" value="Tscrpt_reg_HTH_GntR"/>
</dbReference>
<keyword evidence="1" id="KW-0805">Transcription regulation</keyword>
<dbReference type="EMBL" id="JACHJF010000037">
    <property type="protein sequence ID" value="MBB5122952.1"/>
    <property type="molecule type" value="Genomic_DNA"/>
</dbReference>
<evidence type="ECO:0000256" key="4">
    <source>
        <dbReference type="SAM" id="MobiDB-lite"/>
    </source>
</evidence>
<sequence>MGTADHRTGGRDVGHARDGAEPPALRRDDWERPSSPSRAEMAAERIAERVTRTEPGTRLGTKDELRTACGVSVGTFNEALRLLQARGLVTVRPGPGGGLFAAQPPPAGGLDTWARGLDERDPHEALRIRDALDPLLVEDALWHASPADIAELRRHLAVLAEAADAADPVAFADADRRLRTRLAALSPSALLRSLYAGLLAAAGPADPGPEALRTRHDRQAALVDALDARDRDRALRLAATPAGTPEPGDPSRPGATGGRPYPGSGG</sequence>
<evidence type="ECO:0000313" key="7">
    <source>
        <dbReference type="Proteomes" id="UP000528608"/>
    </source>
</evidence>
<proteinExistence type="predicted"/>
<dbReference type="PANTHER" id="PTHR43537">
    <property type="entry name" value="TRANSCRIPTIONAL REGULATOR, GNTR FAMILY"/>
    <property type="match status" value="1"/>
</dbReference>
<comment type="caution">
    <text evidence="6">The sequence shown here is derived from an EMBL/GenBank/DDBJ whole genome shotgun (WGS) entry which is preliminary data.</text>
</comment>
<dbReference type="SUPFAM" id="SSF48008">
    <property type="entry name" value="GntR ligand-binding domain-like"/>
    <property type="match status" value="1"/>
</dbReference>
<gene>
    <name evidence="6" type="ORF">FHS36_006429</name>
</gene>
<evidence type="ECO:0000259" key="5">
    <source>
        <dbReference type="PROSITE" id="PS50949"/>
    </source>
</evidence>
<dbReference type="InterPro" id="IPR036390">
    <property type="entry name" value="WH_DNA-bd_sf"/>
</dbReference>
<keyword evidence="2 6" id="KW-0238">DNA-binding</keyword>
<dbReference type="InterPro" id="IPR036388">
    <property type="entry name" value="WH-like_DNA-bd_sf"/>
</dbReference>
<protein>
    <submittedName>
        <fullName evidence="6">DNA-binding FadR family transcriptional regulator</fullName>
    </submittedName>
</protein>
<feature type="compositionally biased region" description="Basic and acidic residues" evidence="4">
    <location>
        <begin position="1"/>
        <end position="32"/>
    </location>
</feature>
<evidence type="ECO:0000313" key="6">
    <source>
        <dbReference type="EMBL" id="MBB5122952.1"/>
    </source>
</evidence>
<dbReference type="Gene3D" id="1.10.10.10">
    <property type="entry name" value="Winged helix-like DNA-binding domain superfamily/Winged helix DNA-binding domain"/>
    <property type="match status" value="1"/>
</dbReference>
<dbReference type="Proteomes" id="UP000528608">
    <property type="component" value="Unassembled WGS sequence"/>
</dbReference>
<reference evidence="6 7" key="1">
    <citation type="submission" date="2020-08" db="EMBL/GenBank/DDBJ databases">
        <title>Genomic Encyclopedia of Type Strains, Phase III (KMG-III): the genomes of soil and plant-associated and newly described type strains.</title>
        <authorList>
            <person name="Whitman W."/>
        </authorList>
    </citation>
    <scope>NUCLEOTIDE SEQUENCE [LARGE SCALE GENOMIC DNA]</scope>
    <source>
        <strain evidence="6 7">CECT 3259</strain>
    </source>
</reference>
<accession>A0A7W8BHD6</accession>
<dbReference type="Pfam" id="PF00392">
    <property type="entry name" value="GntR"/>
    <property type="match status" value="1"/>
</dbReference>
<feature type="region of interest" description="Disordered" evidence="4">
    <location>
        <begin position="235"/>
        <end position="266"/>
    </location>
</feature>
<name>A0A7W8BHD6_STREU</name>
<dbReference type="SUPFAM" id="SSF46785">
    <property type="entry name" value="Winged helix' DNA-binding domain"/>
    <property type="match status" value="1"/>
</dbReference>
<evidence type="ECO:0000256" key="3">
    <source>
        <dbReference type="ARBA" id="ARBA00023163"/>
    </source>
</evidence>
<feature type="region of interest" description="Disordered" evidence="4">
    <location>
        <begin position="1"/>
        <end position="58"/>
    </location>
</feature>
<evidence type="ECO:0000256" key="2">
    <source>
        <dbReference type="ARBA" id="ARBA00023125"/>
    </source>
</evidence>
<feature type="domain" description="HTH gntR-type" evidence="5">
    <location>
        <begin position="32"/>
        <end position="104"/>
    </location>
</feature>
<feature type="compositionally biased region" description="Basic and acidic residues" evidence="4">
    <location>
        <begin position="41"/>
        <end position="52"/>
    </location>
</feature>
<dbReference type="SMART" id="SM00895">
    <property type="entry name" value="FCD"/>
    <property type="match status" value="1"/>
</dbReference>
<evidence type="ECO:0000256" key="1">
    <source>
        <dbReference type="ARBA" id="ARBA00023015"/>
    </source>
</evidence>
<keyword evidence="3" id="KW-0804">Transcription</keyword>
<dbReference type="GO" id="GO:0003700">
    <property type="term" value="F:DNA-binding transcription factor activity"/>
    <property type="evidence" value="ECO:0007669"/>
    <property type="project" value="InterPro"/>
</dbReference>
<dbReference type="Pfam" id="PF07729">
    <property type="entry name" value="FCD"/>
    <property type="match status" value="1"/>
</dbReference>
<dbReference type="AlphaFoldDB" id="A0A7W8BHD6"/>